<organism evidence="2 3">
    <name type="scientific">Arachnia rubra</name>
    <dbReference type="NCBI Taxonomy" id="1547448"/>
    <lineage>
        <taxon>Bacteria</taxon>
        <taxon>Bacillati</taxon>
        <taxon>Actinomycetota</taxon>
        <taxon>Actinomycetes</taxon>
        <taxon>Propionibacteriales</taxon>
        <taxon>Propionibacteriaceae</taxon>
        <taxon>Arachnia</taxon>
    </lineage>
</organism>
<reference evidence="2 3" key="1">
    <citation type="submission" date="2021-03" db="EMBL/GenBank/DDBJ databases">
        <title>Human Oral Microbial Genomes.</title>
        <authorList>
            <person name="Johnston C.D."/>
            <person name="Chen T."/>
            <person name="Dewhirst F.E."/>
        </authorList>
    </citation>
    <scope>NUCLEOTIDE SEQUENCE [LARGE SCALE GENOMIC DNA]</scope>
    <source>
        <strain evidence="2 3">DSMZ 100122</strain>
    </source>
</reference>
<dbReference type="Proteomes" id="UP000678513">
    <property type="component" value="Chromosome"/>
</dbReference>
<protein>
    <recommendedName>
        <fullName evidence="1">MmyB-like transcription regulator ligand binding domain-containing protein</fullName>
    </recommendedName>
</protein>
<gene>
    <name evidence="2" type="ORF">J5A65_12160</name>
</gene>
<dbReference type="EMBL" id="CP072384">
    <property type="protein sequence ID" value="QUC09713.1"/>
    <property type="molecule type" value="Genomic_DNA"/>
</dbReference>
<feature type="domain" description="MmyB-like transcription regulator ligand binding" evidence="1">
    <location>
        <begin position="2"/>
        <end position="44"/>
    </location>
</feature>
<proteinExistence type="predicted"/>
<dbReference type="InterPro" id="IPR041413">
    <property type="entry name" value="MLTR_LBD"/>
</dbReference>
<evidence type="ECO:0000313" key="2">
    <source>
        <dbReference type="EMBL" id="QUC09713.1"/>
    </source>
</evidence>
<dbReference type="Pfam" id="PF17765">
    <property type="entry name" value="MLTR_LBD"/>
    <property type="match status" value="1"/>
</dbReference>
<keyword evidence="3" id="KW-1185">Reference proteome</keyword>
<accession>A0ABX7YAJ1</accession>
<dbReference type="RefSeq" id="WP_212327785.1">
    <property type="nucleotide sequence ID" value="NZ_AP024463.1"/>
</dbReference>
<evidence type="ECO:0000259" key="1">
    <source>
        <dbReference type="Pfam" id="PF17765"/>
    </source>
</evidence>
<evidence type="ECO:0000313" key="3">
    <source>
        <dbReference type="Proteomes" id="UP000678513"/>
    </source>
</evidence>
<name>A0ABX7YAJ1_9ACTN</name>
<sequence>MLHPPLVGDLELEWSALTWNADPDMQVVAWTAVPGTASYQRLVRLRALTAPKNS</sequence>